<sequence>MKRNFVVTEQETGRRLDRYLQGRIPELSRTTLRAVIDIGGVHVDGRRVRKNGLIVTAGQSVELHRDEAPLEPFRLDMESIVFQDDYLLAINKPAGIDTQPTPARYQGTLYEAVQVWLGRNRRFGRKLEIGMVQRLDRGTSGLIVFSIHPRAHGPLSEQFRERLVRKRYLALVQGCPAVPCGCFVSHLARNRRRNRMGSTPIGGRPAETRYRVVDARSEASLLLVELVTGRTHQIRAHFSEAGHPLIGDVRYGGPGRYENQDLSYPSLHSWRLKLYHPLSGDRLELVAPVPALMDWPVLDTVAGRLDELLEINS</sequence>
<dbReference type="CDD" id="cd02869">
    <property type="entry name" value="PseudoU_synth_RluA_like"/>
    <property type="match status" value="1"/>
</dbReference>
<dbReference type="RefSeq" id="WP_284152858.1">
    <property type="nucleotide sequence ID" value="NZ_AP025516.1"/>
</dbReference>
<comment type="catalytic activity">
    <reaction evidence="4">
        <text>a uridine in RNA = a pseudouridine in RNA</text>
        <dbReference type="Rhea" id="RHEA:48348"/>
        <dbReference type="Rhea" id="RHEA-COMP:12068"/>
        <dbReference type="Rhea" id="RHEA-COMP:12069"/>
        <dbReference type="ChEBI" id="CHEBI:65314"/>
        <dbReference type="ChEBI" id="CHEBI:65315"/>
    </reaction>
</comment>
<dbReference type="Pfam" id="PF00849">
    <property type="entry name" value="PseudoU_synth_2"/>
    <property type="match status" value="1"/>
</dbReference>
<evidence type="ECO:0000256" key="2">
    <source>
        <dbReference type="ARBA" id="ARBA00023235"/>
    </source>
</evidence>
<dbReference type="Gene3D" id="3.10.290.10">
    <property type="entry name" value="RNA-binding S4 domain"/>
    <property type="match status" value="1"/>
</dbReference>
<dbReference type="NCBIfam" id="TIGR00005">
    <property type="entry name" value="rluA_subfam"/>
    <property type="match status" value="1"/>
</dbReference>
<dbReference type="EC" id="5.4.99.-" evidence="4"/>
<comment type="similarity">
    <text evidence="1 4">Belongs to the pseudouridine synthase RluA family.</text>
</comment>
<name>A0ABM7W482_9BACT</name>
<dbReference type="PROSITE" id="PS50889">
    <property type="entry name" value="S4"/>
    <property type="match status" value="1"/>
</dbReference>
<dbReference type="PROSITE" id="PS01129">
    <property type="entry name" value="PSI_RLU"/>
    <property type="match status" value="1"/>
</dbReference>
<evidence type="ECO:0000256" key="4">
    <source>
        <dbReference type="RuleBase" id="RU362028"/>
    </source>
</evidence>
<dbReference type="InterPro" id="IPR020103">
    <property type="entry name" value="PsdUridine_synth_cat_dom_sf"/>
</dbReference>
<evidence type="ECO:0000259" key="5">
    <source>
        <dbReference type="SMART" id="SM00363"/>
    </source>
</evidence>
<dbReference type="InterPro" id="IPR006224">
    <property type="entry name" value="PsdUridine_synth_RluA-like_CS"/>
</dbReference>
<dbReference type="InterPro" id="IPR050188">
    <property type="entry name" value="RluA_PseudoU_synthase"/>
</dbReference>
<protein>
    <recommendedName>
        <fullName evidence="4">Pseudouridine synthase</fullName>
        <ecNumber evidence="4">5.4.99.-</ecNumber>
    </recommendedName>
</protein>
<dbReference type="InterPro" id="IPR006145">
    <property type="entry name" value="PsdUridine_synth_RsuA/RluA"/>
</dbReference>
<proteinExistence type="inferred from homology"/>
<dbReference type="CDD" id="cd00165">
    <property type="entry name" value="S4"/>
    <property type="match status" value="1"/>
</dbReference>
<organism evidence="6 7">
    <name type="scientific">Desulfofustis limnaeus</name>
    <dbReference type="NCBI Taxonomy" id="2740163"/>
    <lineage>
        <taxon>Bacteria</taxon>
        <taxon>Pseudomonadati</taxon>
        <taxon>Thermodesulfobacteriota</taxon>
        <taxon>Desulfobulbia</taxon>
        <taxon>Desulfobulbales</taxon>
        <taxon>Desulfocapsaceae</taxon>
        <taxon>Desulfofustis</taxon>
    </lineage>
</organism>
<keyword evidence="7" id="KW-1185">Reference proteome</keyword>
<dbReference type="InterPro" id="IPR006225">
    <property type="entry name" value="PsdUridine_synth_RluC/D"/>
</dbReference>
<keyword evidence="2 4" id="KW-0413">Isomerase</keyword>
<evidence type="ECO:0000313" key="7">
    <source>
        <dbReference type="Proteomes" id="UP000830055"/>
    </source>
</evidence>
<keyword evidence="3" id="KW-0694">RNA-binding</keyword>
<evidence type="ECO:0000256" key="3">
    <source>
        <dbReference type="PROSITE-ProRule" id="PRU00182"/>
    </source>
</evidence>
<dbReference type="EMBL" id="AP025516">
    <property type="protein sequence ID" value="BDD85723.1"/>
    <property type="molecule type" value="Genomic_DNA"/>
</dbReference>
<dbReference type="SMART" id="SM00363">
    <property type="entry name" value="S4"/>
    <property type="match status" value="1"/>
</dbReference>
<evidence type="ECO:0000313" key="6">
    <source>
        <dbReference type="EMBL" id="BDD85723.1"/>
    </source>
</evidence>
<evidence type="ECO:0000256" key="1">
    <source>
        <dbReference type="ARBA" id="ARBA00010876"/>
    </source>
</evidence>
<feature type="domain" description="RNA-binding S4" evidence="5">
    <location>
        <begin position="14"/>
        <end position="76"/>
    </location>
</feature>
<dbReference type="PANTHER" id="PTHR21600">
    <property type="entry name" value="MITOCHONDRIAL RNA PSEUDOURIDINE SYNTHASE"/>
    <property type="match status" value="1"/>
</dbReference>
<dbReference type="SUPFAM" id="SSF55120">
    <property type="entry name" value="Pseudouridine synthase"/>
    <property type="match status" value="1"/>
</dbReference>
<comment type="function">
    <text evidence="4">Responsible for synthesis of pseudouridine from uracil.</text>
</comment>
<dbReference type="InterPro" id="IPR036986">
    <property type="entry name" value="S4_RNA-bd_sf"/>
</dbReference>
<reference evidence="6 7" key="1">
    <citation type="submission" date="2022-01" db="EMBL/GenBank/DDBJ databases">
        <title>Desulfofustis limnae sp. nov., a novel mesophilic sulfate-reducing bacterium isolated from marsh soil.</title>
        <authorList>
            <person name="Watanabe M."/>
            <person name="Takahashi A."/>
            <person name="Kojima H."/>
            <person name="Fukui M."/>
        </authorList>
    </citation>
    <scope>NUCLEOTIDE SEQUENCE [LARGE SCALE GENOMIC DNA]</scope>
    <source>
        <strain evidence="6 7">PPLL</strain>
    </source>
</reference>
<dbReference type="InterPro" id="IPR002942">
    <property type="entry name" value="S4_RNA-bd"/>
</dbReference>
<dbReference type="Proteomes" id="UP000830055">
    <property type="component" value="Chromosome"/>
</dbReference>
<gene>
    <name evidence="6" type="ORF">DPPLL_00880</name>
</gene>
<dbReference type="SUPFAM" id="SSF55174">
    <property type="entry name" value="Alpha-L RNA-binding motif"/>
    <property type="match status" value="1"/>
</dbReference>
<dbReference type="PANTHER" id="PTHR21600:SF44">
    <property type="entry name" value="RIBOSOMAL LARGE SUBUNIT PSEUDOURIDINE SYNTHASE D"/>
    <property type="match status" value="1"/>
</dbReference>
<accession>A0ABM7W482</accession>
<dbReference type="Gene3D" id="3.30.2350.10">
    <property type="entry name" value="Pseudouridine synthase"/>
    <property type="match status" value="1"/>
</dbReference>